<evidence type="ECO:0000313" key="4">
    <source>
        <dbReference type="Proteomes" id="UP001280121"/>
    </source>
</evidence>
<keyword evidence="2" id="KW-1133">Transmembrane helix</keyword>
<dbReference type="AlphaFoldDB" id="A0AAD9TVB2"/>
<evidence type="ECO:0000256" key="1">
    <source>
        <dbReference type="SAM" id="MobiDB-lite"/>
    </source>
</evidence>
<dbReference type="Proteomes" id="UP001280121">
    <property type="component" value="Unassembled WGS sequence"/>
</dbReference>
<accession>A0AAD9TVB2</accession>
<evidence type="ECO:0000313" key="3">
    <source>
        <dbReference type="EMBL" id="KAK2642621.1"/>
    </source>
</evidence>
<keyword evidence="2" id="KW-0472">Membrane</keyword>
<reference evidence="3" key="1">
    <citation type="journal article" date="2023" name="Plant J.">
        <title>Genome sequences and population genomics provide insights into the demographic history, inbreeding, and mutation load of two 'living fossil' tree species of Dipteronia.</title>
        <authorList>
            <person name="Feng Y."/>
            <person name="Comes H.P."/>
            <person name="Chen J."/>
            <person name="Zhu S."/>
            <person name="Lu R."/>
            <person name="Zhang X."/>
            <person name="Li P."/>
            <person name="Qiu J."/>
            <person name="Olsen K.M."/>
            <person name="Qiu Y."/>
        </authorList>
    </citation>
    <scope>NUCLEOTIDE SEQUENCE</scope>
    <source>
        <strain evidence="3">KIB01</strain>
    </source>
</reference>
<feature type="region of interest" description="Disordered" evidence="1">
    <location>
        <begin position="70"/>
        <end position="99"/>
    </location>
</feature>
<comment type="caution">
    <text evidence="3">The sequence shown here is derived from an EMBL/GenBank/DDBJ whole genome shotgun (WGS) entry which is preliminary data.</text>
</comment>
<organism evidence="3 4">
    <name type="scientific">Dipteronia dyeriana</name>
    <dbReference type="NCBI Taxonomy" id="168575"/>
    <lineage>
        <taxon>Eukaryota</taxon>
        <taxon>Viridiplantae</taxon>
        <taxon>Streptophyta</taxon>
        <taxon>Embryophyta</taxon>
        <taxon>Tracheophyta</taxon>
        <taxon>Spermatophyta</taxon>
        <taxon>Magnoliopsida</taxon>
        <taxon>eudicotyledons</taxon>
        <taxon>Gunneridae</taxon>
        <taxon>Pentapetalae</taxon>
        <taxon>rosids</taxon>
        <taxon>malvids</taxon>
        <taxon>Sapindales</taxon>
        <taxon>Sapindaceae</taxon>
        <taxon>Hippocastanoideae</taxon>
        <taxon>Acereae</taxon>
        <taxon>Dipteronia</taxon>
    </lineage>
</organism>
<feature type="transmembrane region" description="Helical" evidence="2">
    <location>
        <begin position="20"/>
        <end position="43"/>
    </location>
</feature>
<protein>
    <submittedName>
        <fullName evidence="3">Uncharacterized protein</fullName>
    </submittedName>
</protein>
<keyword evidence="2" id="KW-0812">Transmembrane</keyword>
<dbReference type="PANTHER" id="PTHR35420">
    <property type="entry name" value="OS02G0198500 PROTEIN"/>
    <property type="match status" value="1"/>
</dbReference>
<dbReference type="PANTHER" id="PTHR35420:SF1">
    <property type="entry name" value="OS09G0480532 PROTEIN"/>
    <property type="match status" value="1"/>
</dbReference>
<feature type="compositionally biased region" description="Gly residues" evidence="1">
    <location>
        <begin position="74"/>
        <end position="99"/>
    </location>
</feature>
<gene>
    <name evidence="3" type="ORF">Ddye_024384</name>
</gene>
<name>A0AAD9TVB2_9ROSI</name>
<evidence type="ECO:0000256" key="2">
    <source>
        <dbReference type="SAM" id="Phobius"/>
    </source>
</evidence>
<proteinExistence type="predicted"/>
<keyword evidence="4" id="KW-1185">Reference proteome</keyword>
<sequence>MAREILVLAESGSLGGDAWVGGVFLFCLVVASLSMISMVIFACGDDGTSGRKGGYGRAGARAAGARAAGARAVSGGGGGGCGGGGGGGGSGGGGGGGGC</sequence>
<dbReference type="EMBL" id="JANJYI010000007">
    <property type="protein sequence ID" value="KAK2642621.1"/>
    <property type="molecule type" value="Genomic_DNA"/>
</dbReference>